<accession>A0ABP5L3B8</accession>
<name>A0ABP5L3B8_9ACTN</name>
<organism evidence="2 3">
    <name type="scientific">Nocardioides koreensis</name>
    <dbReference type="NCBI Taxonomy" id="433651"/>
    <lineage>
        <taxon>Bacteria</taxon>
        <taxon>Bacillati</taxon>
        <taxon>Actinomycetota</taxon>
        <taxon>Actinomycetes</taxon>
        <taxon>Propionibacteriales</taxon>
        <taxon>Nocardioidaceae</taxon>
        <taxon>Nocardioides</taxon>
    </lineage>
</organism>
<keyword evidence="3" id="KW-1185">Reference proteome</keyword>
<gene>
    <name evidence="2" type="ORF">GCM10009844_11260</name>
</gene>
<dbReference type="EMBL" id="BAAAQR010000002">
    <property type="protein sequence ID" value="GAA2141054.1"/>
    <property type="molecule type" value="Genomic_DNA"/>
</dbReference>
<evidence type="ECO:0000313" key="2">
    <source>
        <dbReference type="EMBL" id="GAA2141054.1"/>
    </source>
</evidence>
<sequence length="87" mass="8937">MHQSKTGSSRNASARVRLRVAASPGVARRMPAPGGAAGRSPPGRSLPGRSVPGRWTVEVVLVRMVFSVIGSGVSEVGTGHTPHRAAT</sequence>
<proteinExistence type="predicted"/>
<evidence type="ECO:0000313" key="3">
    <source>
        <dbReference type="Proteomes" id="UP001501771"/>
    </source>
</evidence>
<feature type="compositionally biased region" description="Low complexity" evidence="1">
    <location>
        <begin position="8"/>
        <end position="45"/>
    </location>
</feature>
<reference evidence="3" key="1">
    <citation type="journal article" date="2019" name="Int. J. Syst. Evol. Microbiol.">
        <title>The Global Catalogue of Microorganisms (GCM) 10K type strain sequencing project: providing services to taxonomists for standard genome sequencing and annotation.</title>
        <authorList>
            <consortium name="The Broad Institute Genomics Platform"/>
            <consortium name="The Broad Institute Genome Sequencing Center for Infectious Disease"/>
            <person name="Wu L."/>
            <person name="Ma J."/>
        </authorList>
    </citation>
    <scope>NUCLEOTIDE SEQUENCE [LARGE SCALE GENOMIC DNA]</scope>
    <source>
        <strain evidence="3">JCM 16022</strain>
    </source>
</reference>
<dbReference type="Proteomes" id="UP001501771">
    <property type="component" value="Unassembled WGS sequence"/>
</dbReference>
<protein>
    <submittedName>
        <fullName evidence="2">Uncharacterized protein</fullName>
    </submittedName>
</protein>
<feature type="region of interest" description="Disordered" evidence="1">
    <location>
        <begin position="1"/>
        <end position="51"/>
    </location>
</feature>
<comment type="caution">
    <text evidence="2">The sequence shown here is derived from an EMBL/GenBank/DDBJ whole genome shotgun (WGS) entry which is preliminary data.</text>
</comment>
<evidence type="ECO:0000256" key="1">
    <source>
        <dbReference type="SAM" id="MobiDB-lite"/>
    </source>
</evidence>